<proteinExistence type="predicted"/>
<feature type="chain" id="PRO_5004844997" description="CFEM domain-containing protein" evidence="5">
    <location>
        <begin position="20"/>
        <end position="152"/>
    </location>
</feature>
<evidence type="ECO:0000259" key="6">
    <source>
        <dbReference type="PROSITE" id="PS52012"/>
    </source>
</evidence>
<dbReference type="STRING" id="747525.W4JVT4"/>
<comment type="subcellular location">
    <subcellularLocation>
        <location evidence="1">Secreted</location>
    </subcellularLocation>
</comment>
<evidence type="ECO:0000256" key="1">
    <source>
        <dbReference type="ARBA" id="ARBA00004613"/>
    </source>
</evidence>
<organism evidence="7 8">
    <name type="scientific">Heterobasidion irregulare (strain TC 32-1)</name>
    <dbReference type="NCBI Taxonomy" id="747525"/>
    <lineage>
        <taxon>Eukaryota</taxon>
        <taxon>Fungi</taxon>
        <taxon>Dikarya</taxon>
        <taxon>Basidiomycota</taxon>
        <taxon>Agaricomycotina</taxon>
        <taxon>Agaricomycetes</taxon>
        <taxon>Russulales</taxon>
        <taxon>Bondarzewiaceae</taxon>
        <taxon>Heterobasidion</taxon>
        <taxon>Heterobasidion annosum species complex</taxon>
    </lineage>
</organism>
<dbReference type="Pfam" id="PF05730">
    <property type="entry name" value="CFEM"/>
    <property type="match status" value="1"/>
</dbReference>
<dbReference type="OrthoDB" id="3065412at2759"/>
<dbReference type="eggNOG" id="ENOG502S1X2">
    <property type="taxonomic scope" value="Eukaryota"/>
</dbReference>
<dbReference type="AlphaFoldDB" id="W4JVT4"/>
<evidence type="ECO:0000313" key="8">
    <source>
        <dbReference type="Proteomes" id="UP000030671"/>
    </source>
</evidence>
<evidence type="ECO:0000256" key="3">
    <source>
        <dbReference type="ARBA" id="ARBA00022729"/>
    </source>
</evidence>
<sequence>MHFSDVVLLIVASACTVSASLVPRQAVFPNCALPCLTSANFGSCNTSDIGCLCSSSAFIDSVAQCIQSGCSGTDVQKALSAAQTECANNGVTLPSNVIAATSSVPSASGVSTSSAPSASPSSASTTTNAALTNQFDALSGAVAVLSAAWLAL</sequence>
<gene>
    <name evidence="7" type="ORF">HETIRDRAFT_151984</name>
</gene>
<feature type="signal peptide" evidence="5">
    <location>
        <begin position="1"/>
        <end position="19"/>
    </location>
</feature>
<evidence type="ECO:0000256" key="4">
    <source>
        <dbReference type="ARBA" id="ARBA00023157"/>
    </source>
</evidence>
<accession>W4JVT4</accession>
<feature type="domain" description="CFEM" evidence="6">
    <location>
        <begin position="1"/>
        <end position="113"/>
    </location>
</feature>
<evidence type="ECO:0000256" key="2">
    <source>
        <dbReference type="ARBA" id="ARBA00022525"/>
    </source>
</evidence>
<evidence type="ECO:0000256" key="5">
    <source>
        <dbReference type="SAM" id="SignalP"/>
    </source>
</evidence>
<dbReference type="RefSeq" id="XP_009551136.1">
    <property type="nucleotide sequence ID" value="XM_009552841.1"/>
</dbReference>
<dbReference type="PROSITE" id="PS52012">
    <property type="entry name" value="CFEM"/>
    <property type="match status" value="1"/>
</dbReference>
<keyword evidence="2" id="KW-0964">Secreted</keyword>
<dbReference type="GeneID" id="20667399"/>
<dbReference type="Proteomes" id="UP000030671">
    <property type="component" value="Unassembled WGS sequence"/>
</dbReference>
<dbReference type="EMBL" id="KI925463">
    <property type="protein sequence ID" value="ETW77657.1"/>
    <property type="molecule type" value="Genomic_DNA"/>
</dbReference>
<dbReference type="InParanoid" id="W4JVT4"/>
<keyword evidence="8" id="KW-1185">Reference proteome</keyword>
<evidence type="ECO:0000313" key="7">
    <source>
        <dbReference type="EMBL" id="ETW77657.1"/>
    </source>
</evidence>
<dbReference type="KEGG" id="hir:HETIRDRAFT_151984"/>
<dbReference type="GO" id="GO:0005576">
    <property type="term" value="C:extracellular region"/>
    <property type="evidence" value="ECO:0007669"/>
    <property type="project" value="UniProtKB-SubCell"/>
</dbReference>
<keyword evidence="4" id="KW-1015">Disulfide bond</keyword>
<dbReference type="InterPro" id="IPR008427">
    <property type="entry name" value="Extracellular_membr_CFEM_dom"/>
</dbReference>
<protein>
    <recommendedName>
        <fullName evidence="6">CFEM domain-containing protein</fullName>
    </recommendedName>
</protein>
<dbReference type="HOGENOM" id="CLU_063084_3_2_1"/>
<reference evidence="7 8" key="1">
    <citation type="journal article" date="2012" name="New Phytol.">
        <title>Insight into trade-off between wood decay and parasitism from the genome of a fungal forest pathogen.</title>
        <authorList>
            <person name="Olson A."/>
            <person name="Aerts A."/>
            <person name="Asiegbu F."/>
            <person name="Belbahri L."/>
            <person name="Bouzid O."/>
            <person name="Broberg A."/>
            <person name="Canback B."/>
            <person name="Coutinho P.M."/>
            <person name="Cullen D."/>
            <person name="Dalman K."/>
            <person name="Deflorio G."/>
            <person name="van Diepen L.T."/>
            <person name="Dunand C."/>
            <person name="Duplessis S."/>
            <person name="Durling M."/>
            <person name="Gonthier P."/>
            <person name="Grimwood J."/>
            <person name="Fossdal C.G."/>
            <person name="Hansson D."/>
            <person name="Henrissat B."/>
            <person name="Hietala A."/>
            <person name="Himmelstrand K."/>
            <person name="Hoffmeister D."/>
            <person name="Hogberg N."/>
            <person name="James T.Y."/>
            <person name="Karlsson M."/>
            <person name="Kohler A."/>
            <person name="Kues U."/>
            <person name="Lee Y.H."/>
            <person name="Lin Y.C."/>
            <person name="Lind M."/>
            <person name="Lindquist E."/>
            <person name="Lombard V."/>
            <person name="Lucas S."/>
            <person name="Lunden K."/>
            <person name="Morin E."/>
            <person name="Murat C."/>
            <person name="Park J."/>
            <person name="Raffaello T."/>
            <person name="Rouze P."/>
            <person name="Salamov A."/>
            <person name="Schmutz J."/>
            <person name="Solheim H."/>
            <person name="Stahlberg J."/>
            <person name="Velez H."/>
            <person name="de Vries R.P."/>
            <person name="Wiebenga A."/>
            <person name="Woodward S."/>
            <person name="Yakovlev I."/>
            <person name="Garbelotto M."/>
            <person name="Martin F."/>
            <person name="Grigoriev I.V."/>
            <person name="Stenlid J."/>
        </authorList>
    </citation>
    <scope>NUCLEOTIDE SEQUENCE [LARGE SCALE GENOMIC DNA]</scope>
    <source>
        <strain evidence="7 8">TC 32-1</strain>
    </source>
</reference>
<dbReference type="SMART" id="SM00747">
    <property type="entry name" value="CFEM"/>
    <property type="match status" value="1"/>
</dbReference>
<name>W4JVT4_HETIT</name>
<keyword evidence="3 5" id="KW-0732">Signal</keyword>